<dbReference type="PROSITE" id="PS50011">
    <property type="entry name" value="PROTEIN_KINASE_DOM"/>
    <property type="match status" value="1"/>
</dbReference>
<gene>
    <name evidence="2" type="ORF">M9Y10_004031</name>
</gene>
<feature type="domain" description="Protein kinase" evidence="1">
    <location>
        <begin position="1"/>
        <end position="109"/>
    </location>
</feature>
<evidence type="ECO:0000313" key="2">
    <source>
        <dbReference type="EMBL" id="KAK8881296.1"/>
    </source>
</evidence>
<proteinExistence type="predicted"/>
<protein>
    <recommendedName>
        <fullName evidence="1">Protein kinase domain-containing protein</fullName>
    </recommendedName>
</protein>
<comment type="caution">
    <text evidence="2">The sequence shown here is derived from an EMBL/GenBank/DDBJ whole genome shotgun (WGS) entry which is preliminary data.</text>
</comment>
<dbReference type="EMBL" id="JAPFFF010000010">
    <property type="protein sequence ID" value="KAK8881296.1"/>
    <property type="molecule type" value="Genomic_DNA"/>
</dbReference>
<sequence length="109" mass="12944">MAYAHQNNIIPRRLDASNILLDSNYYPKITNFLFSLEYNSKYEPFFERVNPMIIVKQRECTDIYAPENFEDGVVTTKVDVFTYAFILYKLFANKEDEHPLYLPRVIDYG</sequence>
<dbReference type="Proteomes" id="UP001470230">
    <property type="component" value="Unassembled WGS sequence"/>
</dbReference>
<organism evidence="2 3">
    <name type="scientific">Tritrichomonas musculus</name>
    <dbReference type="NCBI Taxonomy" id="1915356"/>
    <lineage>
        <taxon>Eukaryota</taxon>
        <taxon>Metamonada</taxon>
        <taxon>Parabasalia</taxon>
        <taxon>Tritrichomonadida</taxon>
        <taxon>Tritrichomonadidae</taxon>
        <taxon>Tritrichomonas</taxon>
    </lineage>
</organism>
<keyword evidence="3" id="KW-1185">Reference proteome</keyword>
<evidence type="ECO:0000313" key="3">
    <source>
        <dbReference type="Proteomes" id="UP001470230"/>
    </source>
</evidence>
<evidence type="ECO:0000259" key="1">
    <source>
        <dbReference type="PROSITE" id="PS50011"/>
    </source>
</evidence>
<accession>A0ABR2JR86</accession>
<dbReference type="InterPro" id="IPR000719">
    <property type="entry name" value="Prot_kinase_dom"/>
</dbReference>
<dbReference type="SUPFAM" id="SSF56112">
    <property type="entry name" value="Protein kinase-like (PK-like)"/>
    <property type="match status" value="1"/>
</dbReference>
<name>A0ABR2JR86_9EUKA</name>
<dbReference type="Pfam" id="PF00069">
    <property type="entry name" value="Pkinase"/>
    <property type="match status" value="1"/>
</dbReference>
<reference evidence="2 3" key="1">
    <citation type="submission" date="2024-04" db="EMBL/GenBank/DDBJ databases">
        <title>Tritrichomonas musculus Genome.</title>
        <authorList>
            <person name="Alves-Ferreira E."/>
            <person name="Grigg M."/>
            <person name="Lorenzi H."/>
            <person name="Galac M."/>
        </authorList>
    </citation>
    <scope>NUCLEOTIDE SEQUENCE [LARGE SCALE GENOMIC DNA]</scope>
    <source>
        <strain evidence="2 3">EAF2021</strain>
    </source>
</reference>
<dbReference type="InterPro" id="IPR011009">
    <property type="entry name" value="Kinase-like_dom_sf"/>
</dbReference>
<dbReference type="Gene3D" id="1.10.510.10">
    <property type="entry name" value="Transferase(Phosphotransferase) domain 1"/>
    <property type="match status" value="1"/>
</dbReference>